<dbReference type="PANTHER" id="PTHR30001">
    <property type="entry name" value="RIBONUCLEASE"/>
    <property type="match status" value="1"/>
</dbReference>
<evidence type="ECO:0000256" key="4">
    <source>
        <dbReference type="ARBA" id="ARBA00022842"/>
    </source>
</evidence>
<dbReference type="GO" id="GO:0016787">
    <property type="term" value="F:hydrolase activity"/>
    <property type="evidence" value="ECO:0007669"/>
    <property type="project" value="UniProtKB-KW"/>
</dbReference>
<proteinExistence type="predicted"/>
<feature type="domain" description="RNA-binding protein AU-1/Ribonuclease E/G" evidence="6">
    <location>
        <begin position="106"/>
        <end position="371"/>
    </location>
</feature>
<dbReference type="GO" id="GO:0003723">
    <property type="term" value="F:RNA binding"/>
    <property type="evidence" value="ECO:0007669"/>
    <property type="project" value="UniProtKB-KW"/>
</dbReference>
<evidence type="ECO:0000313" key="8">
    <source>
        <dbReference type="Proteomes" id="UP000224507"/>
    </source>
</evidence>
<keyword evidence="5" id="KW-0694">RNA-binding</keyword>
<dbReference type="Proteomes" id="UP000224507">
    <property type="component" value="Unassembled WGS sequence"/>
</dbReference>
<sequence>MKKYLILSKSKYEMKLALLEDNKLDEMYIERNNQKEITGNIYKGKVVDILNNGELVFVDIGLKKNALLSFENKKNIPKFNVDDRLIVQTETEPRDEKGAKLTLDYSINGENLVLLPKSKNLSISKKIKNIEEVNRLKNIFLNIDNGLILRTNSEGKTEESLLEEYKALKNIENKINKEFEKINIGLLYDVNSILKKAVTLLDDSIEEFIIDDKTIFEEIKVLLEETEKKVLIKKLRKYFKDEEIFEYYNINSQIERALDRKVYLDSGAYIIIEKTEALISIDVNTGQNTGNKTSQELIFQTNLEATKEIARQIKLRNLAGIIIVDFIDMKKNFDRKRILEEFKRYLSEDRVEINSLEYTNLGLIQFTRKRQGKELALYYREKCQYCEGIGYFLSKDRIILNLLEDLSSQIKSQDIKKILVKTKKDIIKELNKYIDNNKVEYIEDNNFYKIGYKMELYN</sequence>
<dbReference type="GO" id="GO:0004540">
    <property type="term" value="F:RNA nuclease activity"/>
    <property type="evidence" value="ECO:0007669"/>
    <property type="project" value="InterPro"/>
</dbReference>
<evidence type="ECO:0000256" key="2">
    <source>
        <dbReference type="ARBA" id="ARBA00022723"/>
    </source>
</evidence>
<dbReference type="InterPro" id="IPR004659">
    <property type="entry name" value="RNase_E/G"/>
</dbReference>
<dbReference type="AlphaFoldDB" id="A0A2C6C9D8"/>
<evidence type="ECO:0000256" key="3">
    <source>
        <dbReference type="ARBA" id="ARBA00022801"/>
    </source>
</evidence>
<organism evidence="7 8">
    <name type="scientific">Fusobacterium nucleatum subsp. polymorphum</name>
    <name type="common">Fusobacterium polymorphum</name>
    <dbReference type="NCBI Taxonomy" id="76857"/>
    <lineage>
        <taxon>Bacteria</taxon>
        <taxon>Fusobacteriati</taxon>
        <taxon>Fusobacteriota</taxon>
        <taxon>Fusobacteriia</taxon>
        <taxon>Fusobacteriales</taxon>
        <taxon>Fusobacteriaceae</taxon>
        <taxon>Fusobacterium</taxon>
    </lineage>
</organism>
<dbReference type="GO" id="GO:0005737">
    <property type="term" value="C:cytoplasm"/>
    <property type="evidence" value="ECO:0007669"/>
    <property type="project" value="TreeGrafter"/>
</dbReference>
<evidence type="ECO:0000313" key="7">
    <source>
        <dbReference type="EMBL" id="PHI15416.1"/>
    </source>
</evidence>
<dbReference type="InterPro" id="IPR019307">
    <property type="entry name" value="RNA-bd_AU-1/RNase_E/G"/>
</dbReference>
<name>A0A2C6C9D8_FUSNP</name>
<protein>
    <submittedName>
        <fullName evidence="7">Ribonuclease G</fullName>
    </submittedName>
</protein>
<dbReference type="InterPro" id="IPR012340">
    <property type="entry name" value="NA-bd_OB-fold"/>
</dbReference>
<dbReference type="SUPFAM" id="SSF50249">
    <property type="entry name" value="Nucleic acid-binding proteins"/>
    <property type="match status" value="1"/>
</dbReference>
<dbReference type="CDD" id="cd04453">
    <property type="entry name" value="S1_RNase_E"/>
    <property type="match status" value="1"/>
</dbReference>
<keyword evidence="3" id="KW-0378">Hydrolase</keyword>
<evidence type="ECO:0000256" key="5">
    <source>
        <dbReference type="ARBA" id="ARBA00022884"/>
    </source>
</evidence>
<dbReference type="PANTHER" id="PTHR30001:SF0">
    <property type="entry name" value="RIBONUCLEASE G"/>
    <property type="match status" value="1"/>
</dbReference>
<accession>A0A2C6C9D8</accession>
<comment type="cofactor">
    <cofactor evidence="1">
        <name>Mg(2+)</name>
        <dbReference type="ChEBI" id="CHEBI:18420"/>
    </cofactor>
</comment>
<gene>
    <name evidence="7" type="ORF">CBG56_06295</name>
</gene>
<dbReference type="RefSeq" id="WP_098997412.1">
    <property type="nucleotide sequence ID" value="NZ_CP077153.1"/>
</dbReference>
<comment type="caution">
    <text evidence="7">The sequence shown here is derived from an EMBL/GenBank/DDBJ whole genome shotgun (WGS) entry which is preliminary data.</text>
</comment>
<evidence type="ECO:0000256" key="1">
    <source>
        <dbReference type="ARBA" id="ARBA00001946"/>
    </source>
</evidence>
<dbReference type="Pfam" id="PF10150">
    <property type="entry name" value="RNase_E_G"/>
    <property type="match status" value="1"/>
</dbReference>
<dbReference type="Gene3D" id="2.40.50.140">
    <property type="entry name" value="Nucleic acid-binding proteins"/>
    <property type="match status" value="1"/>
</dbReference>
<dbReference type="EMBL" id="NIRO01000005">
    <property type="protein sequence ID" value="PHI15416.1"/>
    <property type="molecule type" value="Genomic_DNA"/>
</dbReference>
<dbReference type="NCBIfam" id="TIGR00757">
    <property type="entry name" value="RNaseEG"/>
    <property type="match status" value="1"/>
</dbReference>
<evidence type="ECO:0000259" key="6">
    <source>
        <dbReference type="Pfam" id="PF10150"/>
    </source>
</evidence>
<keyword evidence="2" id="KW-0479">Metal-binding</keyword>
<reference evidence="7 8" key="1">
    <citation type="submission" date="2017-06" db="EMBL/GenBank/DDBJ databases">
        <title>Draft genome sequence of Fusobacterium nucleatum subsp. polymorphum KCOM 1274 (=ChDC F309).</title>
        <authorList>
            <person name="Kook J.-K."/>
            <person name="Park S.-N."/>
            <person name="Lim Y.K."/>
            <person name="Roh H."/>
        </authorList>
    </citation>
    <scope>NUCLEOTIDE SEQUENCE [LARGE SCALE GENOMIC DNA]</scope>
    <source>
        <strain evidence="8">KCOM 1274 (ChDC F309)</strain>
    </source>
</reference>
<dbReference type="GO" id="GO:0006364">
    <property type="term" value="P:rRNA processing"/>
    <property type="evidence" value="ECO:0007669"/>
    <property type="project" value="TreeGrafter"/>
</dbReference>
<keyword evidence="4" id="KW-0460">Magnesium</keyword>
<dbReference type="GO" id="GO:0046872">
    <property type="term" value="F:metal ion binding"/>
    <property type="evidence" value="ECO:0007669"/>
    <property type="project" value="UniProtKB-KW"/>
</dbReference>